<sequence>MPSGIQQPLTVNLSVSGGVNTVSQPTALAQNQARLLLNSVQPQGRIGPSAKRPGSVPVTVTPLGNPIKRLTVYRTGATDKVIATAGTTLYRFNGTALQAASGALASADMSDVDFTDANSVSRKIITDTGTIKAYNDTAFSVAQITPAADDPSPNPPNILSTLHGKGMKYCWSYQGHVMVSDGSDTVWYSKRYTFDYYPSVQWERWVRQNDYVNGTGIAFDNVLMLPMRRGWGVLFGSSFDDFEGNQFLNTKAGVVAPRSIDRLTYPDGTQSVAYLSDDGVYEIYDTQLMDTGSRRYATRSITVDKLDWDAIGLTDAEKAGVVGYFDAITSLYLLQINRGTERLCYAYDVRNREWYPWTNIKAAGFARSGVLYYAGETGLLHKFDATLGTDWNDAAKTSGTPTDMIRVSDMIKFESSGKMSVLDELIINARQYATKSSLDVSIIFYSSRADVASALQNQYMTWDVTQWDRAAWANLDYTDLVSAPTPLIFCKNSYYFQIIFRNNRDELCEVYDMTIKGRASGY</sequence>
<proteinExistence type="predicted"/>
<organism evidence="1 2">
    <name type="scientific">Paenibacillus lycopersici</name>
    <dbReference type="NCBI Taxonomy" id="2704462"/>
    <lineage>
        <taxon>Bacteria</taxon>
        <taxon>Bacillati</taxon>
        <taxon>Bacillota</taxon>
        <taxon>Bacilli</taxon>
        <taxon>Bacillales</taxon>
        <taxon>Paenibacillaceae</taxon>
        <taxon>Paenibacillus</taxon>
    </lineage>
</organism>
<protein>
    <submittedName>
        <fullName evidence="1">Uncharacterized protein</fullName>
    </submittedName>
</protein>
<dbReference type="KEGG" id="plyc:GXP70_18090"/>
<keyword evidence="2" id="KW-1185">Reference proteome</keyword>
<evidence type="ECO:0000313" key="2">
    <source>
        <dbReference type="Proteomes" id="UP000476064"/>
    </source>
</evidence>
<dbReference type="AlphaFoldDB" id="A0A6C0G6S9"/>
<name>A0A6C0G6S9_9BACL</name>
<gene>
    <name evidence="1" type="ORF">GXP70_18090</name>
</gene>
<dbReference type="RefSeq" id="WP_162358134.1">
    <property type="nucleotide sequence ID" value="NZ_CP048209.1"/>
</dbReference>
<evidence type="ECO:0000313" key="1">
    <source>
        <dbReference type="EMBL" id="QHT61695.1"/>
    </source>
</evidence>
<reference evidence="1 2" key="1">
    <citation type="submission" date="2020-01" db="EMBL/GenBank/DDBJ databases">
        <title>Paenibacillus sp. nov., isolated from tomato rhizosphere.</title>
        <authorList>
            <person name="Weon H.-Y."/>
            <person name="Lee S.A."/>
        </authorList>
    </citation>
    <scope>NUCLEOTIDE SEQUENCE [LARGE SCALE GENOMIC DNA]</scope>
    <source>
        <strain evidence="1 2">12200R-189</strain>
    </source>
</reference>
<accession>A0A6C0G6S9</accession>
<dbReference type="Proteomes" id="UP000476064">
    <property type="component" value="Chromosome"/>
</dbReference>
<dbReference type="EMBL" id="CP048209">
    <property type="protein sequence ID" value="QHT61695.1"/>
    <property type="molecule type" value="Genomic_DNA"/>
</dbReference>